<dbReference type="PANTHER" id="PTHR43252">
    <property type="entry name" value="TRANSCRIPTIONAL REGULATOR YQJI"/>
    <property type="match status" value="1"/>
</dbReference>
<gene>
    <name evidence="3" type="ORF">SAMN02745223_00194</name>
    <name evidence="2" type="ORF">VW29_15695</name>
</gene>
<dbReference type="EMBL" id="FQVC01000001">
    <property type="protein sequence ID" value="SHE37114.1"/>
    <property type="molecule type" value="Genomic_DNA"/>
</dbReference>
<feature type="domain" description="Transcription regulator PadR N-terminal" evidence="1">
    <location>
        <begin position="8"/>
        <end position="81"/>
    </location>
</feature>
<keyword evidence="3" id="KW-0238">DNA-binding</keyword>
<dbReference type="InterPro" id="IPR036390">
    <property type="entry name" value="WH_DNA-bd_sf"/>
</dbReference>
<dbReference type="Proteomes" id="UP000184533">
    <property type="component" value="Unassembled WGS sequence"/>
</dbReference>
<dbReference type="EMBL" id="LAJF01000093">
    <property type="protein sequence ID" value="KKB82660.1"/>
    <property type="molecule type" value="Genomic_DNA"/>
</dbReference>
<evidence type="ECO:0000313" key="5">
    <source>
        <dbReference type="Proteomes" id="UP000184533"/>
    </source>
</evidence>
<name>A0A0F5LK54_9HYPH</name>
<evidence type="ECO:0000313" key="2">
    <source>
        <dbReference type="EMBL" id="KKB82660.1"/>
    </source>
</evidence>
<reference evidence="3 5" key="2">
    <citation type="submission" date="2016-11" db="EMBL/GenBank/DDBJ databases">
        <authorList>
            <person name="Jaros S."/>
            <person name="Januszkiewicz K."/>
            <person name="Wedrychowicz H."/>
        </authorList>
    </citation>
    <scope>NUCLEOTIDE SEQUENCE [LARGE SCALE GENOMIC DNA]</scope>
    <source>
        <strain evidence="3 5">DSM 17137</strain>
    </source>
</reference>
<keyword evidence="4" id="KW-1185">Reference proteome</keyword>
<dbReference type="SUPFAM" id="SSF46785">
    <property type="entry name" value="Winged helix' DNA-binding domain"/>
    <property type="match status" value="1"/>
</dbReference>
<dbReference type="InterPro" id="IPR005149">
    <property type="entry name" value="Tscrpt_reg_PadR_N"/>
</dbReference>
<organism evidence="2 4">
    <name type="scientific">Devosia limi DSM 17137</name>
    <dbReference type="NCBI Taxonomy" id="1121477"/>
    <lineage>
        <taxon>Bacteria</taxon>
        <taxon>Pseudomonadati</taxon>
        <taxon>Pseudomonadota</taxon>
        <taxon>Alphaproteobacteria</taxon>
        <taxon>Hyphomicrobiales</taxon>
        <taxon>Devosiaceae</taxon>
        <taxon>Devosia</taxon>
    </lineage>
</organism>
<dbReference type="RefSeq" id="WP_046136228.1">
    <property type="nucleotide sequence ID" value="NZ_FQVC01000001.1"/>
</dbReference>
<dbReference type="PATRIC" id="fig|1121477.3.peg.4312"/>
<protein>
    <submittedName>
        <fullName evidence="3">DNA-binding transcriptional regulator, PadR family</fullName>
    </submittedName>
</protein>
<dbReference type="PANTHER" id="PTHR43252:SF6">
    <property type="entry name" value="NEGATIVE TRANSCRIPTION REGULATOR PADR"/>
    <property type="match status" value="1"/>
</dbReference>
<dbReference type="Gene3D" id="1.10.10.10">
    <property type="entry name" value="Winged helix-like DNA-binding domain superfamily/Winged helix DNA-binding domain"/>
    <property type="match status" value="1"/>
</dbReference>
<dbReference type="Pfam" id="PF03551">
    <property type="entry name" value="PadR"/>
    <property type="match status" value="1"/>
</dbReference>
<dbReference type="Proteomes" id="UP000033608">
    <property type="component" value="Unassembled WGS sequence"/>
</dbReference>
<evidence type="ECO:0000313" key="4">
    <source>
        <dbReference type="Proteomes" id="UP000033608"/>
    </source>
</evidence>
<accession>A0A0F5LK54</accession>
<dbReference type="GO" id="GO:0003677">
    <property type="term" value="F:DNA binding"/>
    <property type="evidence" value="ECO:0007669"/>
    <property type="project" value="UniProtKB-KW"/>
</dbReference>
<dbReference type="AlphaFoldDB" id="A0A0F5LK54"/>
<proteinExistence type="predicted"/>
<evidence type="ECO:0000313" key="3">
    <source>
        <dbReference type="EMBL" id="SHE37114.1"/>
    </source>
</evidence>
<dbReference type="STRING" id="1121477.SAMN02745223_00194"/>
<dbReference type="InterPro" id="IPR036388">
    <property type="entry name" value="WH-like_DNA-bd_sf"/>
</dbReference>
<dbReference type="OrthoDB" id="3186544at2"/>
<reference evidence="2 4" key="1">
    <citation type="submission" date="2015-03" db="EMBL/GenBank/DDBJ databases">
        <authorList>
            <person name="Hassan Y.I."/>
            <person name="Lepp D."/>
            <person name="Zhou T."/>
        </authorList>
    </citation>
    <scope>NUCLEOTIDE SEQUENCE [LARGE SCALE GENOMIC DNA]</scope>
    <source>
        <strain evidence="2 4">DSM 17137</strain>
    </source>
</reference>
<sequence length="183" mass="20617">MNVRTLCLSILYEGEATGYEIRRLCVEGECAYFIEASFGSIYPALARLEDDGLVESRVAQQDGKPAKKIYSITEAGRATFTEALLEPLDDEVYRSPFLLFARFAHILPVDVVEARCNEYLQRRIEEKKKLDEALAEHGGNAADTWVINYGRAIMDIAEQHLRSHMHELITLARAEPAKKVAAE</sequence>
<evidence type="ECO:0000259" key="1">
    <source>
        <dbReference type="Pfam" id="PF03551"/>
    </source>
</evidence>